<evidence type="ECO:0000313" key="1">
    <source>
        <dbReference type="EMBL" id="MBV7377386.1"/>
    </source>
</evidence>
<gene>
    <name evidence="1" type="ORF">KJP28_00505</name>
</gene>
<dbReference type="RefSeq" id="WP_218390275.1">
    <property type="nucleotide sequence ID" value="NZ_JAHUZE010000001.1"/>
</dbReference>
<dbReference type="Proteomes" id="UP000756530">
    <property type="component" value="Unassembled WGS sequence"/>
</dbReference>
<comment type="caution">
    <text evidence="1">The sequence shown here is derived from an EMBL/GenBank/DDBJ whole genome shotgun (WGS) entry which is preliminary data.</text>
</comment>
<keyword evidence="2" id="KW-1185">Reference proteome</keyword>
<organism evidence="1 2">
    <name type="scientific">Maritimibacter dapengensis</name>
    <dbReference type="NCBI Taxonomy" id="2836868"/>
    <lineage>
        <taxon>Bacteria</taxon>
        <taxon>Pseudomonadati</taxon>
        <taxon>Pseudomonadota</taxon>
        <taxon>Alphaproteobacteria</taxon>
        <taxon>Rhodobacterales</taxon>
        <taxon>Roseobacteraceae</taxon>
        <taxon>Maritimibacter</taxon>
    </lineage>
</organism>
<reference evidence="1 2" key="1">
    <citation type="submission" date="2021-05" db="EMBL/GenBank/DDBJ databases">
        <title>Culturable bacteria isolated from Daya Bay.</title>
        <authorList>
            <person name="Zheng W."/>
            <person name="Yu S."/>
            <person name="Huang Y."/>
        </authorList>
    </citation>
    <scope>NUCLEOTIDE SEQUENCE [LARGE SCALE GENOMIC DNA]</scope>
    <source>
        <strain evidence="1 2">DP4N28-5</strain>
    </source>
</reference>
<proteinExistence type="predicted"/>
<dbReference type="EMBL" id="JAHUZE010000001">
    <property type="protein sequence ID" value="MBV7377386.1"/>
    <property type="molecule type" value="Genomic_DNA"/>
</dbReference>
<evidence type="ECO:0000313" key="2">
    <source>
        <dbReference type="Proteomes" id="UP000756530"/>
    </source>
</evidence>
<name>A0ABS6SYF4_9RHOB</name>
<accession>A0ABS6SYF4</accession>
<protein>
    <submittedName>
        <fullName evidence="1">Uncharacterized protein</fullName>
    </submittedName>
</protein>
<sequence length="62" mass="6902">MDQNIIAFPTARVARVARDLPHHAAATTIVSIEKWKRRARPHRTANGVFFVTNVLTTSGDFA</sequence>